<keyword evidence="2" id="KW-1185">Reference proteome</keyword>
<proteinExistence type="predicted"/>
<accession>A0ACB8TAF9</accession>
<gene>
    <name evidence="1" type="ORF">BV25DRAFT_1821472</name>
</gene>
<comment type="caution">
    <text evidence="1">The sequence shown here is derived from an EMBL/GenBank/DDBJ whole genome shotgun (WGS) entry which is preliminary data.</text>
</comment>
<dbReference type="EMBL" id="MU277194">
    <property type="protein sequence ID" value="KAI0065788.1"/>
    <property type="molecule type" value="Genomic_DNA"/>
</dbReference>
<reference evidence="1" key="2">
    <citation type="journal article" date="2022" name="New Phytol.">
        <title>Evolutionary transition to the ectomycorrhizal habit in the genomes of a hyperdiverse lineage of mushroom-forming fungi.</title>
        <authorList>
            <person name="Looney B."/>
            <person name="Miyauchi S."/>
            <person name="Morin E."/>
            <person name="Drula E."/>
            <person name="Courty P.E."/>
            <person name="Kohler A."/>
            <person name="Kuo A."/>
            <person name="LaButti K."/>
            <person name="Pangilinan J."/>
            <person name="Lipzen A."/>
            <person name="Riley R."/>
            <person name="Andreopoulos W."/>
            <person name="He G."/>
            <person name="Johnson J."/>
            <person name="Nolan M."/>
            <person name="Tritt A."/>
            <person name="Barry K.W."/>
            <person name="Grigoriev I.V."/>
            <person name="Nagy L.G."/>
            <person name="Hibbett D."/>
            <person name="Henrissat B."/>
            <person name="Matheny P.B."/>
            <person name="Labbe J."/>
            <person name="Martin F.M."/>
        </authorList>
    </citation>
    <scope>NUCLEOTIDE SEQUENCE</scope>
    <source>
        <strain evidence="1">HHB10654</strain>
    </source>
</reference>
<evidence type="ECO:0000313" key="1">
    <source>
        <dbReference type="EMBL" id="KAI0065788.1"/>
    </source>
</evidence>
<dbReference type="Proteomes" id="UP000814140">
    <property type="component" value="Unassembled WGS sequence"/>
</dbReference>
<protein>
    <submittedName>
        <fullName evidence="1">Uncharacterized protein</fullName>
    </submittedName>
</protein>
<name>A0ACB8TAF9_9AGAM</name>
<reference evidence="1" key="1">
    <citation type="submission" date="2021-03" db="EMBL/GenBank/DDBJ databases">
        <authorList>
            <consortium name="DOE Joint Genome Institute"/>
            <person name="Ahrendt S."/>
            <person name="Looney B.P."/>
            <person name="Miyauchi S."/>
            <person name="Morin E."/>
            <person name="Drula E."/>
            <person name="Courty P.E."/>
            <person name="Chicoki N."/>
            <person name="Fauchery L."/>
            <person name="Kohler A."/>
            <person name="Kuo A."/>
            <person name="Labutti K."/>
            <person name="Pangilinan J."/>
            <person name="Lipzen A."/>
            <person name="Riley R."/>
            <person name="Andreopoulos W."/>
            <person name="He G."/>
            <person name="Johnson J."/>
            <person name="Barry K.W."/>
            <person name="Grigoriev I.V."/>
            <person name="Nagy L."/>
            <person name="Hibbett D."/>
            <person name="Henrissat B."/>
            <person name="Matheny P.B."/>
            <person name="Labbe J."/>
            <person name="Martin F."/>
        </authorList>
    </citation>
    <scope>NUCLEOTIDE SEQUENCE</scope>
    <source>
        <strain evidence="1">HHB10654</strain>
    </source>
</reference>
<evidence type="ECO:0000313" key="2">
    <source>
        <dbReference type="Proteomes" id="UP000814140"/>
    </source>
</evidence>
<sequence>MHSLPGHSYPAWLAVTHVCQRWRQIALSTPSLWTDIMTRNRFWANEMLVRSASVPIRIWINARRSFEGHEVLNHFSRAKILVFNGDVTPTLARHLSVPAPLLEDFALNGVGSRRFRPNSRLGASTDSIFPEGAPNLRHLRLSLCHVSWPLHLINSNIVTFHIMHLTSSHRPSQAQLQAALAAMPNLKDLVLDNCLPIQYPISAFPGISDDIGEGTLLMPSVDSINLAAPSSIDIYNFIAHVRFPSVRTVSLSSGLISGTFDPNRNSIPALLASLRSFYEPVSQIDHHPRVMFESLSLEEIEQDYWHLSVGGPMMNTFDPMSAVAQFETRLSVHIDSASDDDADSFFAAACYSLPLHTVETLVINCCLLTARDSWIQAFGRMKNVSCIFARGDPVPMIAEMLNPLPLLSQGDIGPALFPRLEELAIARADFFATSDEHPTSLYTHLSQALAWRGGTESGMRRLARLCVRECEIGEEYVHALDKLITHGAVDWDGVQNWVSENVVEEDDDDVLLEDLEPLGSPEHSDG</sequence>
<organism evidence="1 2">
    <name type="scientific">Artomyces pyxidatus</name>
    <dbReference type="NCBI Taxonomy" id="48021"/>
    <lineage>
        <taxon>Eukaryota</taxon>
        <taxon>Fungi</taxon>
        <taxon>Dikarya</taxon>
        <taxon>Basidiomycota</taxon>
        <taxon>Agaricomycotina</taxon>
        <taxon>Agaricomycetes</taxon>
        <taxon>Russulales</taxon>
        <taxon>Auriscalpiaceae</taxon>
        <taxon>Artomyces</taxon>
    </lineage>
</organism>